<evidence type="ECO:0000313" key="3">
    <source>
        <dbReference type="Proteomes" id="UP001597399"/>
    </source>
</evidence>
<dbReference type="RefSeq" id="WP_253065711.1">
    <property type="nucleotide sequence ID" value="NZ_JAMXWM010000088.1"/>
</dbReference>
<reference evidence="3" key="1">
    <citation type="journal article" date="2019" name="Int. J. Syst. Evol. Microbiol.">
        <title>The Global Catalogue of Microorganisms (GCM) 10K type strain sequencing project: providing services to taxonomists for standard genome sequencing and annotation.</title>
        <authorList>
            <consortium name="The Broad Institute Genomics Platform"/>
            <consortium name="The Broad Institute Genome Sequencing Center for Infectious Disease"/>
            <person name="Wu L."/>
            <person name="Ma J."/>
        </authorList>
    </citation>
    <scope>NUCLEOTIDE SEQUENCE [LARGE SCALE GENOMIC DNA]</scope>
    <source>
        <strain evidence="3">TISTR 2466</strain>
    </source>
</reference>
<protein>
    <submittedName>
        <fullName evidence="2">Uncharacterized protein</fullName>
    </submittedName>
</protein>
<accession>A0ABW5SB40</accession>
<name>A0ABW5SB40_9BACL</name>
<dbReference type="EMBL" id="JBHUMQ010000074">
    <property type="protein sequence ID" value="MFD2696359.1"/>
    <property type="molecule type" value="Genomic_DNA"/>
</dbReference>
<feature type="region of interest" description="Disordered" evidence="1">
    <location>
        <begin position="1"/>
        <end position="35"/>
    </location>
</feature>
<evidence type="ECO:0000313" key="2">
    <source>
        <dbReference type="EMBL" id="MFD2696359.1"/>
    </source>
</evidence>
<feature type="compositionally biased region" description="Basic and acidic residues" evidence="1">
    <location>
        <begin position="7"/>
        <end position="35"/>
    </location>
</feature>
<comment type="caution">
    <text evidence="2">The sequence shown here is derived from an EMBL/GenBank/DDBJ whole genome shotgun (WGS) entry which is preliminary data.</text>
</comment>
<gene>
    <name evidence="2" type="ORF">ACFSUE_22460</name>
</gene>
<organism evidence="2 3">
    <name type="scientific">Sporolactobacillus shoreicorticis</name>
    <dbReference type="NCBI Taxonomy" id="1923877"/>
    <lineage>
        <taxon>Bacteria</taxon>
        <taxon>Bacillati</taxon>
        <taxon>Bacillota</taxon>
        <taxon>Bacilli</taxon>
        <taxon>Bacillales</taxon>
        <taxon>Sporolactobacillaceae</taxon>
        <taxon>Sporolactobacillus</taxon>
    </lineage>
</organism>
<evidence type="ECO:0000256" key="1">
    <source>
        <dbReference type="SAM" id="MobiDB-lite"/>
    </source>
</evidence>
<keyword evidence="3" id="KW-1185">Reference proteome</keyword>
<sequence length="51" mass="6089">MAEEYGPYEHPRWKDNPTFEKTGIKAENVDKKKKKSFEEMKKKAVKNFKAK</sequence>
<dbReference type="Proteomes" id="UP001597399">
    <property type="component" value="Unassembled WGS sequence"/>
</dbReference>
<proteinExistence type="predicted"/>